<dbReference type="AlphaFoldDB" id="A0A1X9RPR2"/>
<evidence type="ECO:0000256" key="5">
    <source>
        <dbReference type="ARBA" id="ARBA00023032"/>
    </source>
</evidence>
<evidence type="ECO:0000259" key="8">
    <source>
        <dbReference type="PROSITE" id="PS50928"/>
    </source>
</evidence>
<keyword evidence="3 7" id="KW-0812">Transmembrane</keyword>
<name>A0A1X9RPR2_9CHLO</name>
<evidence type="ECO:0000256" key="6">
    <source>
        <dbReference type="ARBA" id="ARBA00023136"/>
    </source>
</evidence>
<evidence type="ECO:0000256" key="7">
    <source>
        <dbReference type="RuleBase" id="RU366001"/>
    </source>
</evidence>
<comment type="subcellular location">
    <subcellularLocation>
        <location evidence="1">Plastid membrane</location>
        <topology evidence="1">Multi-pass membrane protein</topology>
    </subcellularLocation>
    <subcellularLocation>
        <location evidence="7">Plastid</location>
        <location evidence="7">Chloroplast membrane</location>
        <topology evidence="7">Multi-pass membrane protein</topology>
    </subcellularLocation>
</comment>
<keyword evidence="7 9" id="KW-0934">Plastid</keyword>
<keyword evidence="6 7" id="KW-0472">Membrane</keyword>
<dbReference type="SUPFAM" id="SSF161098">
    <property type="entry name" value="MetI-like"/>
    <property type="match status" value="1"/>
</dbReference>
<dbReference type="NCBIfam" id="TIGR00969">
    <property type="entry name" value="3a0106s02"/>
    <property type="match status" value="1"/>
</dbReference>
<dbReference type="GO" id="GO:0015419">
    <property type="term" value="F:ABC-type sulfate transporter activity"/>
    <property type="evidence" value="ECO:0007669"/>
    <property type="project" value="UniProtKB-UniRule"/>
</dbReference>
<feature type="transmembrane region" description="Helical" evidence="7">
    <location>
        <begin position="83"/>
        <end position="105"/>
    </location>
</feature>
<dbReference type="Gene3D" id="1.10.3720.10">
    <property type="entry name" value="MetI-like"/>
    <property type="match status" value="1"/>
</dbReference>
<dbReference type="NCBIfam" id="TIGR02139">
    <property type="entry name" value="permease_CysT"/>
    <property type="match status" value="1"/>
</dbReference>
<dbReference type="GO" id="GO:0031969">
    <property type="term" value="C:chloroplast membrane"/>
    <property type="evidence" value="ECO:0007669"/>
    <property type="project" value="UniProtKB-SubCell"/>
</dbReference>
<organism evidence="9">
    <name type="scientific">Avrainvillea mazei</name>
    <dbReference type="NCBI Taxonomy" id="381412"/>
    <lineage>
        <taxon>Eukaryota</taxon>
        <taxon>Viridiplantae</taxon>
        <taxon>Chlorophyta</taxon>
        <taxon>core chlorophytes</taxon>
        <taxon>Ulvophyceae</taxon>
        <taxon>TCBD clade</taxon>
        <taxon>Bryopsidales</taxon>
        <taxon>Halimedineae</taxon>
        <taxon>Dichotomosiphonaceae</taxon>
        <taxon>Avrainvillea</taxon>
    </lineage>
</organism>
<dbReference type="InterPro" id="IPR035906">
    <property type="entry name" value="MetI-like_sf"/>
</dbReference>
<evidence type="ECO:0000256" key="1">
    <source>
        <dbReference type="ARBA" id="ARBA00004446"/>
    </source>
</evidence>
<dbReference type="PROSITE" id="PS50928">
    <property type="entry name" value="ABC_TM1"/>
    <property type="match status" value="1"/>
</dbReference>
<dbReference type="InterPro" id="IPR005667">
    <property type="entry name" value="Sulph_transpt2"/>
</dbReference>
<evidence type="ECO:0000256" key="2">
    <source>
        <dbReference type="ARBA" id="ARBA00022448"/>
    </source>
</evidence>
<feature type="transmembrane region" description="Helical" evidence="7">
    <location>
        <begin position="232"/>
        <end position="251"/>
    </location>
</feature>
<dbReference type="EMBL" id="KY509313">
    <property type="protein sequence ID" value="ARQ82152.1"/>
    <property type="molecule type" value="Genomic_DNA"/>
</dbReference>
<accession>A0A1X9RPR2</accession>
<evidence type="ECO:0000256" key="4">
    <source>
        <dbReference type="ARBA" id="ARBA00022989"/>
    </source>
</evidence>
<dbReference type="InterPro" id="IPR011865">
    <property type="entry name" value="CysT_permease"/>
</dbReference>
<dbReference type="GO" id="GO:0005886">
    <property type="term" value="C:plasma membrane"/>
    <property type="evidence" value="ECO:0007669"/>
    <property type="project" value="InterPro"/>
</dbReference>
<feature type="transmembrane region" description="Helical" evidence="7">
    <location>
        <begin position="5"/>
        <end position="25"/>
    </location>
</feature>
<dbReference type="CDD" id="cd06261">
    <property type="entry name" value="TM_PBP2"/>
    <property type="match status" value="1"/>
</dbReference>
<feature type="transmembrane region" description="Helical" evidence="7">
    <location>
        <begin position="173"/>
        <end position="191"/>
    </location>
</feature>
<dbReference type="Pfam" id="PF00528">
    <property type="entry name" value="BPD_transp_1"/>
    <property type="match status" value="1"/>
</dbReference>
<proteinExistence type="inferred from homology"/>
<dbReference type="PANTHER" id="PTHR30406:SF8">
    <property type="entry name" value="SULFATE TRANSPORT SYSTEM PERMEASE PROTEIN CYST"/>
    <property type="match status" value="1"/>
</dbReference>
<feature type="transmembrane region" description="Helical" evidence="7">
    <location>
        <begin position="45"/>
        <end position="71"/>
    </location>
</feature>
<protein>
    <recommendedName>
        <fullName evidence="7">Sulfate transport system permease protein CysT</fullName>
    </recommendedName>
</protein>
<dbReference type="PANTHER" id="PTHR30406">
    <property type="entry name" value="SULFATE TRANSPORT SYSTEM PERMEASE PROTEIN"/>
    <property type="match status" value="1"/>
</dbReference>
<comment type="similarity">
    <text evidence="7">Belongs to the binding-protein-dependent transport system permease family. CysTW subfamily.</text>
</comment>
<evidence type="ECO:0000256" key="3">
    <source>
        <dbReference type="ARBA" id="ARBA00022692"/>
    </source>
</evidence>
<gene>
    <name evidence="9" type="primary">cysT</name>
</gene>
<keyword evidence="4 7" id="KW-1133">Transmembrane helix</keyword>
<geneLocation type="chloroplast" evidence="9"/>
<keyword evidence="9" id="KW-0150">Chloroplast</keyword>
<feature type="domain" description="ABC transmembrane type-1" evidence="8">
    <location>
        <begin position="45"/>
        <end position="249"/>
    </location>
</feature>
<comment type="function">
    <text evidence="7">Part of the ABC transporter complex (TC 3.A.1.6.1) involved in sulfate/thiosulfate import.</text>
</comment>
<comment type="caution">
    <text evidence="7">Lacks conserved residue(s) required for the propagation of feature annotation.</text>
</comment>
<evidence type="ECO:0000313" key="9">
    <source>
        <dbReference type="EMBL" id="ARQ82152.1"/>
    </source>
</evidence>
<dbReference type="InterPro" id="IPR000515">
    <property type="entry name" value="MetI-like"/>
</dbReference>
<keyword evidence="2 7" id="KW-0813">Transport</keyword>
<keyword evidence="5 7" id="KW-0764">Sulfate transport</keyword>
<feature type="transmembrane region" description="Helical" evidence="7">
    <location>
        <begin position="117"/>
        <end position="141"/>
    </location>
</feature>
<sequence>MTLFLYIYFCTFLFLPIFILLYNVSQNSADYFLERAFEPVAICTYQTSISLALVACFLNTIFGFLIAWILVRYNFIGKKILDIVIDLPFALPTSVAGFTLCIIYGSHGWIGAFLSKFGIQIVFTKLGILLAMIFVSFPFLIRILQPILLEIDPTIEEAAWSLGASPWETFLKFIWPIVNPAVFTGMALSFARSIGEYGSIVIISSNFPFKDLITPVFIFQCLEQYDYKGATIIGSVILFFSLIFLGFINILNNRMKN</sequence>
<reference evidence="9" key="1">
    <citation type="journal article" date="2017" name="J. Phycol.">
        <title>Phylogenetic position of the coral symbiont Ostreobium (Ulvophyceae) inferred from chloroplast genome data.</title>
        <authorList>
            <person name="Verbruggen H."/>
            <person name="Marcelino V.R."/>
            <person name="Guiry M.D."/>
            <person name="Cremen M.C."/>
            <person name="Jackson C.J."/>
        </authorList>
    </citation>
    <scope>NUCLEOTIDE SEQUENCE</scope>
</reference>